<dbReference type="Gene3D" id="2.60.40.10">
    <property type="entry name" value="Immunoglobulins"/>
    <property type="match status" value="1"/>
</dbReference>
<dbReference type="InterPro" id="IPR036116">
    <property type="entry name" value="FN3_sf"/>
</dbReference>
<dbReference type="HOGENOM" id="CLU_229268_0_0_6"/>
<accession>B0KJQ5</accession>
<name>B0KJQ5_PSEPG</name>
<sequence length="2400" mass="248264">MSGGVKKIAQVAVGAVIGFVQGGPVGAAIGAGMAFYMAEQQEKLNTKSPLRDNEPSAQTVRSSKAPARFILGRVSTGGVLVWAQEQAGNQTDGEWLHLVYVLCEGAVDGLETIYLGEEDIATFGEFASYELIVNPTQVNAFLNANCPDWKGEQIGRGLSFVRLSLKYSAEKFPSGIPDARFVVRGRNDIYDPRTGMAVYTENTALHILWFLRNRCGVPDDEIVFETFASGANVCDESVANPDGTTSPRYRSSCVIGADEQRTNVLQKLETACGGRTIRVGGRWMFQAGAYYGPYDFEITEDMVVGTITGSTEPTNDAAINTVRGTFIDTSQSWTETDYPEVSVAEWVIEDGGEAAETLTFSYVTDAYQAQRLANIELRRRRAGGTINVPLNFLGYNCRPGRAVRVNLPSLNILGEFIVTNWNMGTNEGCSASLQQYDAAQFDDAVGQPYNPIGFIKLPTGGLGSPTGLTWSTDDNAESVQGTLSWAAPSGVVTSYAVTVRQGATAVQAQQVPATALKLPLSGLPSGSYTMSVAALGPLTRSGEASIAVSIDGPPIPESCVVQSTIDTITLIPGNALHGLNGGTYEYFFSTNPQATQGDYLGQGLSLTHTGLAFATNYAYFVRSKNAYGVSAFLKVVASTSTDMENMLGALKDKIESGQLAPVLRQEIALISGPPTQAGSVAQRIAAEATARGQAIAAEATARGQAIAAETTARNQAIATEVVDRNKAIAVETQARTKAISDESAARAQGLLSEAQARGAAITSEAQARQSADDSLSQKIDTVTASAGSNAAAIQAEATARANADSALGQKIDTVAAGTASNAAAISNETTARTTADAAMASQIASLRAESGGFDSTLNYGFASTVEGWAGTRCTLTVENGRLVVTNDAAGAYLSAPLVAIKGRDHDRIRCRITRRAGSGWTGQVTYTTVAHGSSTSYNKVLPNPGLAVGQTMVLEWDMSQLTNGGSDWSDSTITRFYLWISGAAGDVFEIDWIAVGQIAPSASVASVVDERTARISGDEANASAVTALGSSLTTTNQNVTAAQQAAQDAATLAGGKGKVLVQAAAPAVADRLAQNLWIDTTGNANTPKRWNGTAWAAVTDKVATDAAAAAQSALSQLAGKADASALQALSTTVTNQGNTLSSQGNSITELSSSLQTTNGNVATAQQAAQAASTLAGSKGKVLYQSAAPAVADRQAENLWIDTTGAANTPKRWSGSAWVAVTDKVATDAAAAAASALAQVANKADASALQALNSTVASQGTTLTSQGSALTQLKASIGQQPDNLILRGSFEDGLVEPWTNNPGITNVSAHPSAGKGISFYDNSFCGLGFNVLTKGGEQFDLAADIWPNYMTAGQTTRLQMQFYDKANNNLGYFTAFTVAAATTGFKTQTGRITAPEGAVSARFVTRTEPADGTGRSLWCNILARRVTAADAANADAVSNLTSTVTQQGTTLTSHGQALTQLNNDLQSVAQGKADASALQTLSNTVSSQGNTLSSQGTSITQLNSGLQTTNGNVTAAQQAAQAASDKAGAKGEVIYGTSAPAADKRLTQNLWIDTTGGANTPKRWMGSAWVAVTDKAATDAAAAAASALAQVATKAEAAALQTLSNTVTSQGNTLTSQGNALTGLQASVGALAGNGANLLDSAYSWLASTTLPVTGGTLLTKTGVAVPEADSGFGYSLQAATDNIFSYIVLAPANTQASYNIRVEPGVYLVSMYVKGGTAGSMMANLYDGVTSRSVILPYTTERTRITFPITITASAKVGLLIYPNRHAAPSASMVVDSIMVEKRVGESNVPSPFVAGPSARATGALAAANQALDVRVSQTESGLSSTSAAVTNLGNSLQTTNGNVTTAQQAAQAAADLAGSKGKVLYQTATPAAADRQAENLWIDTTGAANTPKRWNGSAWMAVTDKVATDAAAAAQSALTQLASKADASALQTLQSTVTSQGNTINSQGSSLTQLKASLSQQPDNLVLRGSFEDSVIDPWTAGPTISNVSAHPSAGKAISFTANSFCGIAANVLTTGGEQFDLSADIYRANMTAGQTGNFQMQFFDKSGASISYLNAFTFSAGGGFQSFSGRITAPSNAVSARFVTRIQPADGTGRSLWCNIVARRVTAADAANGEAISTLGTTVTQQGTTLTSQGQSLLSLTNRMTDAEGVNSAQATAINQMDTTVKQQGTAITAAASRLDGLYVQVNPEMEGDSSAMAGATGSLVGVWTEQSARVEEGIAMGRQVETVQAQVGEVEGSVQAVSASVQQVSETIAGVDGRVSAISSWKTETNSKGKKVATGIVQGSDGTIGEILLSADRVAIINGLEGAEANLFVFQNGQLFLNSALINQAFIQSLVVGMTLRSQAVNAQGLPLIEINLTTGSFTVRGQDANGSTLLNNGGLYVYDANGTERTAVGRLT</sequence>
<dbReference type="InterPro" id="IPR057587">
    <property type="entry name" value="GpJ_Ig_second"/>
</dbReference>
<dbReference type="InterPro" id="IPR053171">
    <property type="entry name" value="Viral_Tip_Attach_Protein"/>
</dbReference>
<dbReference type="InterPro" id="IPR013783">
    <property type="entry name" value="Ig-like_fold"/>
</dbReference>
<dbReference type="PROSITE" id="PS50853">
    <property type="entry name" value="FN3"/>
    <property type="match status" value="1"/>
</dbReference>
<protein>
    <recommendedName>
        <fullName evidence="1">Fibronectin type-III domain-containing protein</fullName>
    </recommendedName>
</protein>
<dbReference type="PANTHER" id="PTHR36251:SF2">
    <property type="entry name" value="GIFSY-2 PROPHAGE HOST SPECIFICITY PROTEIN J, PHAGE LAMBDA"/>
    <property type="match status" value="1"/>
</dbReference>
<dbReference type="InterPro" id="IPR003961">
    <property type="entry name" value="FN3_dom"/>
</dbReference>
<evidence type="ECO:0000313" key="3">
    <source>
        <dbReference type="Proteomes" id="UP000002157"/>
    </source>
</evidence>
<dbReference type="eggNOG" id="COG0845">
    <property type="taxonomic scope" value="Bacteria"/>
</dbReference>
<dbReference type="Proteomes" id="UP000002157">
    <property type="component" value="Chromosome"/>
</dbReference>
<dbReference type="EMBL" id="CP000926">
    <property type="protein sequence ID" value="ABY99283.1"/>
    <property type="molecule type" value="Genomic_DNA"/>
</dbReference>
<dbReference type="eggNOG" id="COG4733">
    <property type="taxonomic scope" value="Bacteria"/>
</dbReference>
<dbReference type="PANTHER" id="PTHR36251">
    <property type="entry name" value="FELS-1 PROPHAGE HOST SPECIFICITY PROTEIN-RELATED"/>
    <property type="match status" value="1"/>
</dbReference>
<evidence type="ECO:0000259" key="1">
    <source>
        <dbReference type="PROSITE" id="PS50853"/>
    </source>
</evidence>
<dbReference type="SUPFAM" id="SSF49265">
    <property type="entry name" value="Fibronectin type III"/>
    <property type="match status" value="1"/>
</dbReference>
<dbReference type="InterPro" id="IPR015406">
    <property type="entry name" value="GpJ_CSF"/>
</dbReference>
<proteinExistence type="predicted"/>
<gene>
    <name evidence="2" type="ordered locus">PputGB1_3392</name>
</gene>
<organism evidence="2 3">
    <name type="scientific">Pseudomonas putida (strain GB-1)</name>
    <dbReference type="NCBI Taxonomy" id="76869"/>
    <lineage>
        <taxon>Bacteria</taxon>
        <taxon>Pseudomonadati</taxon>
        <taxon>Pseudomonadota</taxon>
        <taxon>Gammaproteobacteria</taxon>
        <taxon>Pseudomonadales</taxon>
        <taxon>Pseudomonadaceae</taxon>
        <taxon>Pseudomonas</taxon>
    </lineage>
</organism>
<dbReference type="Pfam" id="PF09327">
    <property type="entry name" value="Phage_Tail_Tip"/>
    <property type="match status" value="1"/>
</dbReference>
<dbReference type="KEGG" id="ppg:PputGB1_3392"/>
<feature type="domain" description="Fibronectin type-III" evidence="1">
    <location>
        <begin position="464"/>
        <end position="555"/>
    </location>
</feature>
<dbReference type="Gene3D" id="2.60.120.260">
    <property type="entry name" value="Galactose-binding domain-like"/>
    <property type="match status" value="2"/>
</dbReference>
<reference evidence="2 3" key="1">
    <citation type="submission" date="2008-01" db="EMBL/GenBank/DDBJ databases">
        <title>Complete sequence of Pseudomonas putida GB-1.</title>
        <authorList>
            <consortium name="US DOE Joint Genome Institute"/>
            <person name="Copeland A."/>
            <person name="Lucas S."/>
            <person name="Lapidus A."/>
            <person name="Barry K."/>
            <person name="Glavina del Rio T."/>
            <person name="Dalin E."/>
            <person name="Tice H."/>
            <person name="Pitluck S."/>
            <person name="Bruce D."/>
            <person name="Goodwin L."/>
            <person name="Chertkov O."/>
            <person name="Brettin T."/>
            <person name="Detter J.C."/>
            <person name="Han C."/>
            <person name="Kuske C.R."/>
            <person name="Schmutz J."/>
            <person name="Larimer F."/>
            <person name="Land M."/>
            <person name="Hauser L."/>
            <person name="Kyrpides N."/>
            <person name="Kim E."/>
            <person name="McCarthy J.K."/>
            <person name="Richardson P."/>
        </authorList>
    </citation>
    <scope>NUCLEOTIDE SEQUENCE [LARGE SCALE GENOMIC DNA]</scope>
    <source>
        <strain evidence="2 3">GB-1</strain>
    </source>
</reference>
<dbReference type="RefSeq" id="WP_012273012.1">
    <property type="nucleotide sequence ID" value="NC_010322.1"/>
</dbReference>
<dbReference type="Pfam" id="PF24489">
    <property type="entry name" value="Ig_J_second"/>
    <property type="match status" value="1"/>
</dbReference>
<evidence type="ECO:0000313" key="2">
    <source>
        <dbReference type="EMBL" id="ABY99283.1"/>
    </source>
</evidence>